<evidence type="ECO:0000313" key="3">
    <source>
        <dbReference type="EMBL" id="QPC61783.1"/>
    </source>
</evidence>
<feature type="region of interest" description="Disordered" evidence="1">
    <location>
        <begin position="81"/>
        <end position="108"/>
    </location>
</feature>
<reference evidence="3" key="2">
    <citation type="submission" date="2020-11" db="EMBL/GenBank/DDBJ databases">
        <title>The chromosome-scale genome resource for two endophytic Fusarium species: F. culmorum and F. pseudograminearum.</title>
        <authorList>
            <person name="Yuan Z."/>
        </authorList>
    </citation>
    <scope>NUCLEOTIDE SEQUENCE</scope>
    <source>
        <strain evidence="3">Class2-1B</strain>
    </source>
</reference>
<sequence length="124" mass="14393">MNRILLSYLTTSQFAHDEIFRSSSKEKATEESPKFSYRAFSDFGTSPTQIPRQTREDSDFWMERRMSFPIREPSLTIREKETGFHDDKLAKSQGNYRQPSLRRGSGIAYQTPEVFSRVTGNQNA</sequence>
<evidence type="ECO:0000256" key="1">
    <source>
        <dbReference type="SAM" id="MobiDB-lite"/>
    </source>
</evidence>
<dbReference type="OrthoDB" id="5093926at2759"/>
<dbReference type="Proteomes" id="UP000663297">
    <property type="component" value="Chromosome 2"/>
</dbReference>
<evidence type="ECO:0000313" key="4">
    <source>
        <dbReference type="Proteomes" id="UP000241587"/>
    </source>
</evidence>
<evidence type="ECO:0000313" key="2">
    <source>
        <dbReference type="EMBL" id="PTD05949.1"/>
    </source>
</evidence>
<dbReference type="EMBL" id="PVEM01000012">
    <property type="protein sequence ID" value="PTD05949.1"/>
    <property type="molecule type" value="Genomic_DNA"/>
</dbReference>
<feature type="compositionally biased region" description="Basic and acidic residues" evidence="1">
    <location>
        <begin position="81"/>
        <end position="90"/>
    </location>
</feature>
<reference evidence="2 4" key="1">
    <citation type="submission" date="2018-02" db="EMBL/GenBank/DDBJ databases">
        <title>Fusarium culmorum secondary metabolites in fungal-bacterial-plant interactions.</title>
        <authorList>
            <person name="Schmidt R."/>
        </authorList>
    </citation>
    <scope>NUCLEOTIDE SEQUENCE [LARGE SCALE GENOMIC DNA]</scope>
    <source>
        <strain evidence="2 4">PV</strain>
    </source>
</reference>
<organism evidence="2 4">
    <name type="scientific">Fusarium culmorum</name>
    <dbReference type="NCBI Taxonomy" id="5516"/>
    <lineage>
        <taxon>Eukaryota</taxon>
        <taxon>Fungi</taxon>
        <taxon>Dikarya</taxon>
        <taxon>Ascomycota</taxon>
        <taxon>Pezizomycotina</taxon>
        <taxon>Sordariomycetes</taxon>
        <taxon>Hypocreomycetidae</taxon>
        <taxon>Hypocreales</taxon>
        <taxon>Nectriaceae</taxon>
        <taxon>Fusarium</taxon>
    </lineage>
</organism>
<proteinExistence type="predicted"/>
<dbReference type="AlphaFoldDB" id="A0A2T4GR02"/>
<accession>A0A2T4GR02</accession>
<dbReference type="Proteomes" id="UP000241587">
    <property type="component" value="Unassembled WGS sequence"/>
</dbReference>
<keyword evidence="4" id="KW-1185">Reference proteome</keyword>
<name>A0A2T4GR02_FUSCU</name>
<protein>
    <submittedName>
        <fullName evidence="2">Uncharacterized protein</fullName>
    </submittedName>
</protein>
<dbReference type="EMBL" id="CP064748">
    <property type="protein sequence ID" value="QPC61783.1"/>
    <property type="molecule type" value="Genomic_DNA"/>
</dbReference>
<gene>
    <name evidence="2" type="ORF">FCULG_00001196</name>
    <name evidence="3" type="ORF">HYE67_004014</name>
</gene>